<accession>A0A5J9W5R8</accession>
<organism evidence="1 2">
    <name type="scientific">Eragrostis curvula</name>
    <name type="common">weeping love grass</name>
    <dbReference type="NCBI Taxonomy" id="38414"/>
    <lineage>
        <taxon>Eukaryota</taxon>
        <taxon>Viridiplantae</taxon>
        <taxon>Streptophyta</taxon>
        <taxon>Embryophyta</taxon>
        <taxon>Tracheophyta</taxon>
        <taxon>Spermatophyta</taxon>
        <taxon>Magnoliopsida</taxon>
        <taxon>Liliopsida</taxon>
        <taxon>Poales</taxon>
        <taxon>Poaceae</taxon>
        <taxon>PACMAD clade</taxon>
        <taxon>Chloridoideae</taxon>
        <taxon>Eragrostideae</taxon>
        <taxon>Eragrostidinae</taxon>
        <taxon>Eragrostis</taxon>
    </lineage>
</organism>
<proteinExistence type="predicted"/>
<feature type="non-terminal residue" evidence="1">
    <location>
        <position position="66"/>
    </location>
</feature>
<dbReference type="AlphaFoldDB" id="A0A5J9W5R8"/>
<dbReference type="EMBL" id="RWGY01000005">
    <property type="protein sequence ID" value="TVU43669.1"/>
    <property type="molecule type" value="Genomic_DNA"/>
</dbReference>
<evidence type="ECO:0000313" key="2">
    <source>
        <dbReference type="Proteomes" id="UP000324897"/>
    </source>
</evidence>
<evidence type="ECO:0000313" key="1">
    <source>
        <dbReference type="EMBL" id="TVU43669.1"/>
    </source>
</evidence>
<reference evidence="1 2" key="1">
    <citation type="journal article" date="2019" name="Sci. Rep.">
        <title>A high-quality genome of Eragrostis curvula grass provides insights into Poaceae evolution and supports new strategies to enhance forage quality.</title>
        <authorList>
            <person name="Carballo J."/>
            <person name="Santos B.A.C.M."/>
            <person name="Zappacosta D."/>
            <person name="Garbus I."/>
            <person name="Selva J.P."/>
            <person name="Gallo C.A."/>
            <person name="Diaz A."/>
            <person name="Albertini E."/>
            <person name="Caccamo M."/>
            <person name="Echenique V."/>
        </authorList>
    </citation>
    <scope>NUCLEOTIDE SEQUENCE [LARGE SCALE GENOMIC DNA]</scope>
    <source>
        <strain evidence="2">cv. Victoria</strain>
        <tissue evidence="1">Leaf</tissue>
    </source>
</reference>
<gene>
    <name evidence="1" type="ORF">EJB05_10155</name>
</gene>
<comment type="caution">
    <text evidence="1">The sequence shown here is derived from an EMBL/GenBank/DDBJ whole genome shotgun (WGS) entry which is preliminary data.</text>
</comment>
<feature type="non-terminal residue" evidence="1">
    <location>
        <position position="1"/>
    </location>
</feature>
<dbReference type="Gramene" id="TVU43669">
    <property type="protein sequence ID" value="TVU43669"/>
    <property type="gene ID" value="EJB05_10155"/>
</dbReference>
<name>A0A5J9W5R8_9POAL</name>
<protein>
    <submittedName>
        <fullName evidence="1">Uncharacterized protein</fullName>
    </submittedName>
</protein>
<dbReference type="Proteomes" id="UP000324897">
    <property type="component" value="Unassembled WGS sequence"/>
</dbReference>
<sequence>MVSVLSFSCSIHGQCAIIMLCNIAQGLVQGPEPSLCLGCCSGGVCLMNESAAASSDPDASLGLSFS</sequence>
<keyword evidence="2" id="KW-1185">Reference proteome</keyword>